<evidence type="ECO:0000256" key="1">
    <source>
        <dbReference type="SAM" id="MobiDB-lite"/>
    </source>
</evidence>
<feature type="transmembrane region" description="Helical" evidence="2">
    <location>
        <begin position="138"/>
        <end position="161"/>
    </location>
</feature>
<feature type="transmembrane region" description="Helical" evidence="2">
    <location>
        <begin position="192"/>
        <end position="215"/>
    </location>
</feature>
<comment type="caution">
    <text evidence="4">The sequence shown here is derived from an EMBL/GenBank/DDBJ whole genome shotgun (WGS) entry which is preliminary data.</text>
</comment>
<feature type="transmembrane region" description="Helical" evidence="2">
    <location>
        <begin position="270"/>
        <end position="303"/>
    </location>
</feature>
<evidence type="ECO:0000313" key="5">
    <source>
        <dbReference type="Proteomes" id="UP000321484"/>
    </source>
</evidence>
<gene>
    <name evidence="4" type="ORF">AFE02nite_00420</name>
</gene>
<dbReference type="OrthoDB" id="121140at2"/>
<keyword evidence="2" id="KW-1133">Transmembrane helix</keyword>
<reference evidence="4 5" key="1">
    <citation type="submission" date="2019-07" db="EMBL/GenBank/DDBJ databases">
        <title>Whole genome shotgun sequence of Actinotalea fermentans NBRC 105374.</title>
        <authorList>
            <person name="Hosoyama A."/>
            <person name="Uohara A."/>
            <person name="Ohji S."/>
            <person name="Ichikawa N."/>
        </authorList>
    </citation>
    <scope>NUCLEOTIDE SEQUENCE [LARGE SCALE GENOMIC DNA]</scope>
    <source>
        <strain evidence="4 5">NBRC 105374</strain>
    </source>
</reference>
<feature type="transmembrane region" description="Helical" evidence="2">
    <location>
        <begin position="368"/>
        <end position="393"/>
    </location>
</feature>
<feature type="compositionally biased region" description="Pro residues" evidence="1">
    <location>
        <begin position="29"/>
        <end position="42"/>
    </location>
</feature>
<feature type="domain" description="Glycerophosphoryl diester phosphodiesterase membrane" evidence="3">
    <location>
        <begin position="283"/>
        <end position="403"/>
    </location>
</feature>
<feature type="compositionally biased region" description="Low complexity" evidence="1">
    <location>
        <begin position="54"/>
        <end position="97"/>
    </location>
</feature>
<feature type="region of interest" description="Disordered" evidence="1">
    <location>
        <begin position="1"/>
        <end position="97"/>
    </location>
</feature>
<protein>
    <recommendedName>
        <fullName evidence="3">Glycerophosphoryl diester phosphodiesterase membrane domain-containing protein</fullName>
    </recommendedName>
</protein>
<evidence type="ECO:0000259" key="3">
    <source>
        <dbReference type="Pfam" id="PF10110"/>
    </source>
</evidence>
<feature type="transmembrane region" description="Helical" evidence="2">
    <location>
        <begin position="323"/>
        <end position="356"/>
    </location>
</feature>
<dbReference type="Proteomes" id="UP000321484">
    <property type="component" value="Unassembled WGS sequence"/>
</dbReference>
<dbReference type="RefSeq" id="WP_146818905.1">
    <property type="nucleotide sequence ID" value="NZ_BJYK01000001.1"/>
</dbReference>
<dbReference type="Pfam" id="PF10110">
    <property type="entry name" value="GPDPase_memb"/>
    <property type="match status" value="1"/>
</dbReference>
<keyword evidence="2" id="KW-0812">Transmembrane</keyword>
<proteinExistence type="predicted"/>
<dbReference type="EMBL" id="BJYK01000001">
    <property type="protein sequence ID" value="GEN78308.1"/>
    <property type="molecule type" value="Genomic_DNA"/>
</dbReference>
<dbReference type="AlphaFoldDB" id="A0A511YSZ0"/>
<keyword evidence="5" id="KW-1185">Reference proteome</keyword>
<dbReference type="PANTHER" id="PTHR33133">
    <property type="entry name" value="OS08G0107100 PROTEIN-RELATED"/>
    <property type="match status" value="1"/>
</dbReference>
<dbReference type="PANTHER" id="PTHR33133:SF1">
    <property type="entry name" value="EXPRESSED PROTEIN-RELATED"/>
    <property type="match status" value="1"/>
</dbReference>
<sequence length="421" mass="44300">MSEPQEQPRPGEDASNGWSWGGQDAAPPGYGPPPAATPPVTPPYSGRQYGGPQYGQPQYGQPQYGGPQYGQPQYGQPQYGGPQYGQPQYGQPQYGQPQYAPAGYVPAPVQRGVVPLRPLTLGEIYDGAFRSIRANPRVMFGFSAIVVGVAAIVGGLAWWLVIPSVAALVDANLPSEFTADGGDDFIASLYSMYAMIPFLVLAGIVLTGVLTVSVSRSVIGQKVAVGDLWRQYWKRVLLVGGYTLLQSTALVVVIVVFILIVAAAATASGALAGVIGVLGGLGLVVGIFWVTIRLIFVPPVLMLEGRRLFPTIARAWRLTRGSFWRILGINLLAQLIAQVVSQVLAVPTSIIGGIIAATTPDGATSGGYIAATTIGMAVAYTIPAIFLAAVVALQYIDVRIRKEGLDVQLARAAEAGQGRPA</sequence>
<evidence type="ECO:0000313" key="4">
    <source>
        <dbReference type="EMBL" id="GEN78308.1"/>
    </source>
</evidence>
<organism evidence="4 5">
    <name type="scientific">Actinotalea fermentans</name>
    <dbReference type="NCBI Taxonomy" id="43671"/>
    <lineage>
        <taxon>Bacteria</taxon>
        <taxon>Bacillati</taxon>
        <taxon>Actinomycetota</taxon>
        <taxon>Actinomycetes</taxon>
        <taxon>Micrococcales</taxon>
        <taxon>Cellulomonadaceae</taxon>
        <taxon>Actinotalea</taxon>
    </lineage>
</organism>
<dbReference type="InterPro" id="IPR018476">
    <property type="entry name" value="GlyceroP-diester-Pdiesterase_M"/>
</dbReference>
<evidence type="ECO:0000256" key="2">
    <source>
        <dbReference type="SAM" id="Phobius"/>
    </source>
</evidence>
<feature type="transmembrane region" description="Helical" evidence="2">
    <location>
        <begin position="236"/>
        <end position="264"/>
    </location>
</feature>
<name>A0A511YSZ0_9CELL</name>
<keyword evidence="2" id="KW-0472">Membrane</keyword>
<accession>A0A511YSZ0</accession>